<dbReference type="STRING" id="1185652.USDA257_c47250"/>
<dbReference type="GO" id="GO:0016887">
    <property type="term" value="F:ATP hydrolysis activity"/>
    <property type="evidence" value="ECO:0007669"/>
    <property type="project" value="InterPro"/>
</dbReference>
<dbReference type="eggNOG" id="COG0464">
    <property type="taxonomic scope" value="Bacteria"/>
</dbReference>
<reference evidence="2 3" key="1">
    <citation type="journal article" date="2012" name="J. Bacteriol.">
        <title>Complete genome sequence of the broad-host-range strain Sinorhizobium fredii USDA257.</title>
        <authorList>
            <person name="Schuldes J."/>
            <person name="Rodriguez Orbegoso M."/>
            <person name="Schmeisser C."/>
            <person name="Krishnan H.B."/>
            <person name="Daniel R."/>
            <person name="Streit W.R."/>
        </authorList>
    </citation>
    <scope>NUCLEOTIDE SEQUENCE [LARGE SCALE GENOMIC DNA]</scope>
    <source>
        <strain evidence="2 3">USDA 257</strain>
    </source>
</reference>
<dbReference type="InterPro" id="IPR027417">
    <property type="entry name" value="P-loop_NTPase"/>
</dbReference>
<dbReference type="Pfam" id="PF00004">
    <property type="entry name" value="AAA"/>
    <property type="match status" value="1"/>
</dbReference>
<dbReference type="SUPFAM" id="SSF52540">
    <property type="entry name" value="P-loop containing nucleoside triphosphate hydrolases"/>
    <property type="match status" value="1"/>
</dbReference>
<evidence type="ECO:0000259" key="1">
    <source>
        <dbReference type="Pfam" id="PF00004"/>
    </source>
</evidence>
<dbReference type="HOGENOM" id="CLU_428870_0_0_5"/>
<accession>I3XBK5</accession>
<evidence type="ECO:0000313" key="2">
    <source>
        <dbReference type="EMBL" id="AFL53261.1"/>
    </source>
</evidence>
<dbReference type="PATRIC" id="fig|1185652.3.peg.4896"/>
<dbReference type="RefSeq" id="WP_014765384.1">
    <property type="nucleotide sequence ID" value="NC_018000.1"/>
</dbReference>
<dbReference type="KEGG" id="sfd:USDA257_c47250"/>
<sequence>MTLNTGLTTLHEDDIAKHQAVAQSLVTKLVILERDEATAGTPLAGTGRRFVSTVSTGGQRRTREVELARTIQSVRGADPLLSPAQHGVLYRARRGIQVALAVSDVFARQTNLEQLQARNAGTPLAGEEASHFKALLSAAAYIAAFTLAAYLGATLQGEGEPVDDAAEPDFLFDTSQDALKSMIAALDRSITGAPDDLALTARSRAFSRVAIEGLLARKARFTGLQNFENIHIRLDQDDFTLNGFDVAPGQKRKPLVMTFKKPDEIIGNHIAKYQALKLAKMLMAYDFDRQMNPFVELGGFLFTFIGDGMPGTGKTILIQMLAGILHDYCGVAGYAFHYENFGVDQISSYQGKSGQNCKEFVNNVINPRAIGFGTIDDVDQVAAKRSDDRASAGQHEVTAVLMESFAGASTVVRGNCTFGMFSNYPENVDDALRQRAGARWLVDGPQTQGDYIDIFALLVGKNHKIPLGQHELYAGQEIKRAVSQSYAAHAQPQEEGLAAVWERYEKEKGKIATLADVGAYLHMIKEAEPRFTGRAIRNITDAIKMRAMDVELPDDWFKDAASFMHKSYDEKKAMIEELRGPITLDMALQEINRYADSEFRYTDKSDDAAIADIIRRERQREKAIREIETMKRDGRWQG</sequence>
<dbReference type="EMBL" id="CP003563">
    <property type="protein sequence ID" value="AFL53261.1"/>
    <property type="molecule type" value="Genomic_DNA"/>
</dbReference>
<feature type="domain" description="ATPase AAA-type core" evidence="1">
    <location>
        <begin position="308"/>
        <end position="438"/>
    </location>
</feature>
<dbReference type="Gene3D" id="3.40.50.300">
    <property type="entry name" value="P-loop containing nucleotide triphosphate hydrolases"/>
    <property type="match status" value="1"/>
</dbReference>
<dbReference type="InterPro" id="IPR003959">
    <property type="entry name" value="ATPase_AAA_core"/>
</dbReference>
<protein>
    <recommendedName>
        <fullName evidence="1">ATPase AAA-type core domain-containing protein</fullName>
    </recommendedName>
</protein>
<organism evidence="2 3">
    <name type="scientific">Sinorhizobium fredii (strain USDA 257)</name>
    <dbReference type="NCBI Taxonomy" id="1185652"/>
    <lineage>
        <taxon>Bacteria</taxon>
        <taxon>Pseudomonadati</taxon>
        <taxon>Pseudomonadota</taxon>
        <taxon>Alphaproteobacteria</taxon>
        <taxon>Hyphomicrobiales</taxon>
        <taxon>Rhizobiaceae</taxon>
        <taxon>Sinorhizobium/Ensifer group</taxon>
        <taxon>Sinorhizobium</taxon>
    </lineage>
</organism>
<dbReference type="Proteomes" id="UP000006180">
    <property type="component" value="Chromosome"/>
</dbReference>
<evidence type="ECO:0000313" key="3">
    <source>
        <dbReference type="Proteomes" id="UP000006180"/>
    </source>
</evidence>
<proteinExistence type="predicted"/>
<name>I3XBK5_SINF2</name>
<dbReference type="AlphaFoldDB" id="I3XBK5"/>
<dbReference type="GO" id="GO:0005524">
    <property type="term" value="F:ATP binding"/>
    <property type="evidence" value="ECO:0007669"/>
    <property type="project" value="InterPro"/>
</dbReference>
<gene>
    <name evidence="2" type="ORF">USDA257_c47250</name>
</gene>